<protein>
    <recommendedName>
        <fullName evidence="5">F-box domain-containing protein</fullName>
    </recommendedName>
</protein>
<evidence type="ECO:0008006" key="5">
    <source>
        <dbReference type="Google" id="ProtNLM"/>
    </source>
</evidence>
<feature type="region of interest" description="Disordered" evidence="1">
    <location>
        <begin position="289"/>
        <end position="310"/>
    </location>
</feature>
<accession>A0AAD7MDM9</accession>
<keyword evidence="4" id="KW-1185">Reference proteome</keyword>
<organism evidence="2 4">
    <name type="scientific">Mycena metata</name>
    <dbReference type="NCBI Taxonomy" id="1033252"/>
    <lineage>
        <taxon>Eukaryota</taxon>
        <taxon>Fungi</taxon>
        <taxon>Dikarya</taxon>
        <taxon>Basidiomycota</taxon>
        <taxon>Agaricomycotina</taxon>
        <taxon>Agaricomycetes</taxon>
        <taxon>Agaricomycetidae</taxon>
        <taxon>Agaricales</taxon>
        <taxon>Marasmiineae</taxon>
        <taxon>Mycenaceae</taxon>
        <taxon>Mycena</taxon>
    </lineage>
</organism>
<dbReference type="Proteomes" id="UP001215598">
    <property type="component" value="Unassembled WGS sequence"/>
</dbReference>
<dbReference type="EMBL" id="JARKIB010000106">
    <property type="protein sequence ID" value="KAJ7739546.1"/>
    <property type="molecule type" value="Genomic_DNA"/>
</dbReference>
<dbReference type="AlphaFoldDB" id="A0AAD7MDM9"/>
<evidence type="ECO:0000313" key="2">
    <source>
        <dbReference type="EMBL" id="KAJ7712517.1"/>
    </source>
</evidence>
<evidence type="ECO:0000313" key="4">
    <source>
        <dbReference type="Proteomes" id="UP001215598"/>
    </source>
</evidence>
<feature type="region of interest" description="Disordered" evidence="1">
    <location>
        <begin position="140"/>
        <end position="162"/>
    </location>
</feature>
<gene>
    <name evidence="3" type="ORF">B0H16DRAFT_1465201</name>
    <name evidence="2" type="ORF">B0H16DRAFT_1479406</name>
</gene>
<reference evidence="2" key="1">
    <citation type="submission" date="2023-03" db="EMBL/GenBank/DDBJ databases">
        <title>Massive genome expansion in bonnet fungi (Mycena s.s.) driven by repeated elements and novel gene families across ecological guilds.</title>
        <authorList>
            <consortium name="Lawrence Berkeley National Laboratory"/>
            <person name="Harder C.B."/>
            <person name="Miyauchi S."/>
            <person name="Viragh M."/>
            <person name="Kuo A."/>
            <person name="Thoen E."/>
            <person name="Andreopoulos B."/>
            <person name="Lu D."/>
            <person name="Skrede I."/>
            <person name="Drula E."/>
            <person name="Henrissat B."/>
            <person name="Morin E."/>
            <person name="Kohler A."/>
            <person name="Barry K."/>
            <person name="LaButti K."/>
            <person name="Morin E."/>
            <person name="Salamov A."/>
            <person name="Lipzen A."/>
            <person name="Mereny Z."/>
            <person name="Hegedus B."/>
            <person name="Baldrian P."/>
            <person name="Stursova M."/>
            <person name="Weitz H."/>
            <person name="Taylor A."/>
            <person name="Grigoriev I.V."/>
            <person name="Nagy L.G."/>
            <person name="Martin F."/>
            <person name="Kauserud H."/>
        </authorList>
    </citation>
    <scope>NUCLEOTIDE SEQUENCE</scope>
    <source>
        <strain evidence="2">CBHHK182m</strain>
    </source>
</reference>
<comment type="caution">
    <text evidence="2">The sequence shown here is derived from an EMBL/GenBank/DDBJ whole genome shotgun (WGS) entry which is preliminary data.</text>
</comment>
<feature type="compositionally biased region" description="Acidic residues" evidence="1">
    <location>
        <begin position="300"/>
        <end position="310"/>
    </location>
</feature>
<sequence>MYKLYFHPPQVTNQRETVDLRPFKTPKRDVQPRNRLLKWKPLTPGRALDRRSDSDVRIQDLIPKREVQILTRSYSILKQRVRGRADAFNAKSGARPKQKCLLMSFHRRVLVRVIRRLYEKDIAALAGTCRTAQFVSHSSEYTASRRKRKKLMPAHPGPPSRGRTPIISATLEVISLSVTLLDPWPMHDFSLTCEGYNSAFINHMLSITHQSLNQFELPPAPFMRILLATSHRELDRHLQIPPMIHVVHLYPHYEDLYDHDYMIVGGESYCNDSFHRAFAHSEDLYAKKPVDEMETSSQEESVEVYEADSE</sequence>
<evidence type="ECO:0000256" key="1">
    <source>
        <dbReference type="SAM" id="MobiDB-lite"/>
    </source>
</evidence>
<dbReference type="EMBL" id="JARKIB010000365">
    <property type="protein sequence ID" value="KAJ7712517.1"/>
    <property type="molecule type" value="Genomic_DNA"/>
</dbReference>
<evidence type="ECO:0000313" key="3">
    <source>
        <dbReference type="EMBL" id="KAJ7739546.1"/>
    </source>
</evidence>
<name>A0AAD7MDM9_9AGAR</name>
<proteinExistence type="predicted"/>